<sequence length="116" mass="13579">MECFYLLMHDSRPVGAAWVHPVTIKVANTWRERIAARSLGRWQDEQWIQADFVHGPSAADAEMHYDYEVSWADGSDFWFNQDGEEHEITDQNGTRTYTMRTVDRDSVRAWFPDQPA</sequence>
<evidence type="ECO:0000313" key="1">
    <source>
        <dbReference type="EMBL" id="TXL57572.1"/>
    </source>
</evidence>
<dbReference type="EMBL" id="VDUX01000006">
    <property type="protein sequence ID" value="TXL57572.1"/>
    <property type="molecule type" value="Genomic_DNA"/>
</dbReference>
<comment type="caution">
    <text evidence="1">The sequence shown here is derived from an EMBL/GenBank/DDBJ whole genome shotgun (WGS) entry which is preliminary data.</text>
</comment>
<name>A0A5C8NDJ3_9ACTN</name>
<keyword evidence="2" id="KW-1185">Reference proteome</keyword>
<organism evidence="1 2">
    <name type="scientific">Aeromicrobium terrae</name>
    <dbReference type="NCBI Taxonomy" id="2498846"/>
    <lineage>
        <taxon>Bacteria</taxon>
        <taxon>Bacillati</taxon>
        <taxon>Actinomycetota</taxon>
        <taxon>Actinomycetes</taxon>
        <taxon>Propionibacteriales</taxon>
        <taxon>Nocardioidaceae</taxon>
        <taxon>Aeromicrobium</taxon>
    </lineage>
</organism>
<dbReference type="AlphaFoldDB" id="A0A5C8NDJ3"/>
<protein>
    <submittedName>
        <fullName evidence="1">Uncharacterized protein</fullName>
    </submittedName>
</protein>
<gene>
    <name evidence="1" type="ORF">FHP06_12320</name>
</gene>
<reference evidence="1 2" key="1">
    <citation type="submission" date="2019-06" db="EMBL/GenBank/DDBJ databases">
        <title>Aeromicrobium sp. nov., isolated from a maize field.</title>
        <authorList>
            <person name="Lin S.-Y."/>
            <person name="Tsai C.-F."/>
            <person name="Young C.-C."/>
        </authorList>
    </citation>
    <scope>NUCLEOTIDE SEQUENCE [LARGE SCALE GENOMIC DNA]</scope>
    <source>
        <strain evidence="1 2">CC-CFT486</strain>
    </source>
</reference>
<accession>A0A5C8NDJ3</accession>
<dbReference type="RefSeq" id="WP_147687097.1">
    <property type="nucleotide sequence ID" value="NZ_VDUX01000006.1"/>
</dbReference>
<dbReference type="OrthoDB" id="3371051at2"/>
<evidence type="ECO:0000313" key="2">
    <source>
        <dbReference type="Proteomes" id="UP000321571"/>
    </source>
</evidence>
<dbReference type="Proteomes" id="UP000321571">
    <property type="component" value="Unassembled WGS sequence"/>
</dbReference>
<proteinExistence type="predicted"/>